<feature type="compositionally biased region" description="Polar residues" evidence="1">
    <location>
        <begin position="57"/>
        <end position="66"/>
    </location>
</feature>
<proteinExistence type="predicted"/>
<sequence>MKKWIAYNNAARKRPRSKPDKPAQTMPKADLHLKKVMLSVWWDYQGAPKEPECQFGPLTSTNDEIR</sequence>
<dbReference type="OrthoDB" id="9970333at2759"/>
<dbReference type="Proteomes" id="UP000053660">
    <property type="component" value="Unassembled WGS sequence"/>
</dbReference>
<evidence type="ECO:0000256" key="1">
    <source>
        <dbReference type="SAM" id="MobiDB-lite"/>
    </source>
</evidence>
<gene>
    <name evidence="2" type="ORF">OESDEN_17574</name>
</gene>
<dbReference type="Gene3D" id="3.30.420.10">
    <property type="entry name" value="Ribonuclease H-like superfamily/Ribonuclease H"/>
    <property type="match status" value="1"/>
</dbReference>
<dbReference type="Pfam" id="PF01359">
    <property type="entry name" value="Transposase_1"/>
    <property type="match status" value="1"/>
</dbReference>
<evidence type="ECO:0000313" key="3">
    <source>
        <dbReference type="Proteomes" id="UP000053660"/>
    </source>
</evidence>
<evidence type="ECO:0000313" key="2">
    <source>
        <dbReference type="EMBL" id="KHJ82731.1"/>
    </source>
</evidence>
<name>A0A0B1SFS1_OESDE</name>
<feature type="region of interest" description="Disordered" evidence="1">
    <location>
        <begin position="47"/>
        <end position="66"/>
    </location>
</feature>
<keyword evidence="3" id="KW-1185">Reference proteome</keyword>
<dbReference type="EMBL" id="KN577473">
    <property type="protein sequence ID" value="KHJ82731.1"/>
    <property type="molecule type" value="Genomic_DNA"/>
</dbReference>
<dbReference type="InterPro" id="IPR036397">
    <property type="entry name" value="RNaseH_sf"/>
</dbReference>
<dbReference type="GO" id="GO:0003676">
    <property type="term" value="F:nucleic acid binding"/>
    <property type="evidence" value="ECO:0007669"/>
    <property type="project" value="InterPro"/>
</dbReference>
<organism evidence="2 3">
    <name type="scientific">Oesophagostomum dentatum</name>
    <name type="common">Nodular worm</name>
    <dbReference type="NCBI Taxonomy" id="61180"/>
    <lineage>
        <taxon>Eukaryota</taxon>
        <taxon>Metazoa</taxon>
        <taxon>Ecdysozoa</taxon>
        <taxon>Nematoda</taxon>
        <taxon>Chromadorea</taxon>
        <taxon>Rhabditida</taxon>
        <taxon>Rhabditina</taxon>
        <taxon>Rhabditomorpha</taxon>
        <taxon>Strongyloidea</taxon>
        <taxon>Strongylidae</taxon>
        <taxon>Oesophagostomum</taxon>
    </lineage>
</organism>
<reference evidence="2 3" key="1">
    <citation type="submission" date="2014-03" db="EMBL/GenBank/DDBJ databases">
        <title>Draft genome of the hookworm Oesophagostomum dentatum.</title>
        <authorList>
            <person name="Mitreva M."/>
        </authorList>
    </citation>
    <scope>NUCLEOTIDE SEQUENCE [LARGE SCALE GENOMIC DNA]</scope>
    <source>
        <strain evidence="2 3">OD-Hann</strain>
    </source>
</reference>
<accession>A0A0B1SFS1</accession>
<dbReference type="InterPro" id="IPR001888">
    <property type="entry name" value="Transposase_1"/>
</dbReference>
<protein>
    <submittedName>
        <fullName evidence="2">Uncharacterized protein</fullName>
    </submittedName>
</protein>
<dbReference type="AlphaFoldDB" id="A0A0B1SFS1"/>
<feature type="region of interest" description="Disordered" evidence="1">
    <location>
        <begin position="8"/>
        <end position="27"/>
    </location>
</feature>